<reference evidence="1" key="2">
    <citation type="submission" date="2015-03" db="UniProtKB">
        <authorList>
            <consortium name="EnsemblPlants"/>
        </authorList>
    </citation>
    <scope>IDENTIFICATION</scope>
</reference>
<proteinExistence type="predicted"/>
<evidence type="ECO:0000313" key="2">
    <source>
        <dbReference type="Proteomes" id="UP000026960"/>
    </source>
</evidence>
<protein>
    <submittedName>
        <fullName evidence="1">Uncharacterized protein</fullName>
    </submittedName>
</protein>
<dbReference type="Gramene" id="OBART04G02400.2">
    <property type="protein sequence ID" value="OBART04G02400.2"/>
    <property type="gene ID" value="OBART04G02400"/>
</dbReference>
<sequence length="31" mass="3867">MKTRCSIFRRYWSSITYFILTSEKHLEEVIE</sequence>
<dbReference type="HOGENOM" id="CLU_3400021_0_0_1"/>
<name>A0A0D3FSH8_9ORYZ</name>
<dbReference type="Proteomes" id="UP000026960">
    <property type="component" value="Chromosome 4"/>
</dbReference>
<dbReference type="EnsemblPlants" id="OBART04G02400.2">
    <property type="protein sequence ID" value="OBART04G02400.2"/>
    <property type="gene ID" value="OBART04G02400"/>
</dbReference>
<keyword evidence="2" id="KW-1185">Reference proteome</keyword>
<evidence type="ECO:0000313" key="1">
    <source>
        <dbReference type="EnsemblPlants" id="OBART04G02400.2"/>
    </source>
</evidence>
<reference evidence="1" key="1">
    <citation type="journal article" date="2009" name="Rice">
        <title>De Novo Next Generation Sequencing of Plant Genomes.</title>
        <authorList>
            <person name="Rounsley S."/>
            <person name="Marri P.R."/>
            <person name="Yu Y."/>
            <person name="He R."/>
            <person name="Sisneros N."/>
            <person name="Goicoechea J.L."/>
            <person name="Lee S.J."/>
            <person name="Angelova A."/>
            <person name="Kudrna D."/>
            <person name="Luo M."/>
            <person name="Affourtit J."/>
            <person name="Desany B."/>
            <person name="Knight J."/>
            <person name="Niazi F."/>
            <person name="Egholm M."/>
            <person name="Wing R.A."/>
        </authorList>
    </citation>
    <scope>NUCLEOTIDE SEQUENCE [LARGE SCALE GENOMIC DNA]</scope>
    <source>
        <strain evidence="1">cv. IRGC 105608</strain>
    </source>
</reference>
<dbReference type="AlphaFoldDB" id="A0A0D3FSH8"/>
<organism evidence="1">
    <name type="scientific">Oryza barthii</name>
    <dbReference type="NCBI Taxonomy" id="65489"/>
    <lineage>
        <taxon>Eukaryota</taxon>
        <taxon>Viridiplantae</taxon>
        <taxon>Streptophyta</taxon>
        <taxon>Embryophyta</taxon>
        <taxon>Tracheophyta</taxon>
        <taxon>Spermatophyta</taxon>
        <taxon>Magnoliopsida</taxon>
        <taxon>Liliopsida</taxon>
        <taxon>Poales</taxon>
        <taxon>Poaceae</taxon>
        <taxon>BOP clade</taxon>
        <taxon>Oryzoideae</taxon>
        <taxon>Oryzeae</taxon>
        <taxon>Oryzinae</taxon>
        <taxon>Oryza</taxon>
    </lineage>
</organism>
<accession>A0A0D3FSH8</accession>